<organism evidence="2 3">
    <name type="scientific">Pseudochelatococcus contaminans</name>
    <dbReference type="NCBI Taxonomy" id="1538103"/>
    <lineage>
        <taxon>Bacteria</taxon>
        <taxon>Pseudomonadati</taxon>
        <taxon>Pseudomonadota</taxon>
        <taxon>Alphaproteobacteria</taxon>
        <taxon>Hyphomicrobiales</taxon>
        <taxon>Chelatococcaceae</taxon>
        <taxon>Pseudochelatococcus</taxon>
    </lineage>
</organism>
<sequence length="170" mass="18310">MVNLAVTGRDNAKRGLGALIFAGIVAGFISALVKSGVETLLPPRLPGVTPPPIGLLELFGYDAQSMVYTFSEQVVNWGGNGVHILFSIVIAVVYCLFVNANSIFRTLHGIPFGLVMGLGAHMVVLPIIGIGPMFWNIPFEGYVSEVVGTTIWIWTIECVRRDVLTRVPAV</sequence>
<keyword evidence="1" id="KW-0812">Transmembrane</keyword>
<keyword evidence="3" id="KW-1185">Reference proteome</keyword>
<comment type="caution">
    <text evidence="2">The sequence shown here is derived from an EMBL/GenBank/DDBJ whole genome shotgun (WGS) entry which is preliminary data.</text>
</comment>
<evidence type="ECO:0000313" key="3">
    <source>
        <dbReference type="Proteomes" id="UP000537592"/>
    </source>
</evidence>
<protein>
    <submittedName>
        <fullName evidence="2">Putative membrane protein</fullName>
    </submittedName>
</protein>
<dbReference type="RefSeq" id="WP_183753479.1">
    <property type="nucleotide sequence ID" value="NZ_JACICC010000006.1"/>
</dbReference>
<reference evidence="2 3" key="1">
    <citation type="submission" date="2020-08" db="EMBL/GenBank/DDBJ databases">
        <title>Genomic Encyclopedia of Type Strains, Phase IV (KMG-IV): sequencing the most valuable type-strain genomes for metagenomic binning, comparative biology and taxonomic classification.</title>
        <authorList>
            <person name="Goeker M."/>
        </authorList>
    </citation>
    <scope>NUCLEOTIDE SEQUENCE [LARGE SCALE GENOMIC DNA]</scope>
    <source>
        <strain evidence="2 3">DSM 28760</strain>
    </source>
</reference>
<feature type="transmembrane region" description="Helical" evidence="1">
    <location>
        <begin position="112"/>
        <end position="135"/>
    </location>
</feature>
<dbReference type="AlphaFoldDB" id="A0A7W5Z5H2"/>
<evidence type="ECO:0000313" key="2">
    <source>
        <dbReference type="EMBL" id="MBB3810477.1"/>
    </source>
</evidence>
<feature type="transmembrane region" description="Helical" evidence="1">
    <location>
        <begin position="16"/>
        <end position="33"/>
    </location>
</feature>
<accession>A0A7W5Z5H2</accession>
<dbReference type="InterPro" id="IPR009898">
    <property type="entry name" value="DUF1440"/>
</dbReference>
<dbReference type="Proteomes" id="UP000537592">
    <property type="component" value="Unassembled WGS sequence"/>
</dbReference>
<gene>
    <name evidence="2" type="ORF">FHS81_002578</name>
</gene>
<proteinExistence type="predicted"/>
<name>A0A7W5Z5H2_9HYPH</name>
<dbReference type="EMBL" id="JACICC010000006">
    <property type="protein sequence ID" value="MBB3810477.1"/>
    <property type="molecule type" value="Genomic_DNA"/>
</dbReference>
<feature type="transmembrane region" description="Helical" evidence="1">
    <location>
        <begin position="81"/>
        <end position="100"/>
    </location>
</feature>
<keyword evidence="1" id="KW-1133">Transmembrane helix</keyword>
<keyword evidence="1" id="KW-0472">Membrane</keyword>
<dbReference type="Pfam" id="PF07274">
    <property type="entry name" value="DUF1440"/>
    <property type="match status" value="1"/>
</dbReference>
<evidence type="ECO:0000256" key="1">
    <source>
        <dbReference type="SAM" id="Phobius"/>
    </source>
</evidence>